<evidence type="ECO:0000256" key="4">
    <source>
        <dbReference type="ARBA" id="ARBA00023136"/>
    </source>
</evidence>
<dbReference type="InterPro" id="IPR026673">
    <property type="entry name" value="SPEC3/Stum"/>
</dbReference>
<evidence type="ECO:0000313" key="7">
    <source>
        <dbReference type="Proteomes" id="UP001217089"/>
    </source>
</evidence>
<proteinExistence type="predicted"/>
<comment type="subcellular location">
    <subcellularLocation>
        <location evidence="1">Membrane</location>
        <topology evidence="1">Multi-pass membrane protein</topology>
    </subcellularLocation>
</comment>
<accession>A0ABQ9EWN2</accession>
<dbReference type="PANTHER" id="PTHR21676:SF1">
    <property type="entry name" value="PROTEIN STUM HOMOLOG"/>
    <property type="match status" value="1"/>
</dbReference>
<keyword evidence="7" id="KW-1185">Reference proteome</keyword>
<feature type="transmembrane region" description="Helical" evidence="5">
    <location>
        <begin position="52"/>
        <end position="80"/>
    </location>
</feature>
<evidence type="ECO:0000313" key="6">
    <source>
        <dbReference type="EMBL" id="KAJ8308381.1"/>
    </source>
</evidence>
<name>A0ABQ9EWN2_TEGGR</name>
<evidence type="ECO:0000256" key="3">
    <source>
        <dbReference type="ARBA" id="ARBA00022989"/>
    </source>
</evidence>
<evidence type="ECO:0000256" key="1">
    <source>
        <dbReference type="ARBA" id="ARBA00004141"/>
    </source>
</evidence>
<dbReference type="Pfam" id="PF15795">
    <property type="entry name" value="Spec3"/>
    <property type="match status" value="1"/>
</dbReference>
<protein>
    <submittedName>
        <fullName evidence="6">Uncharacterized protein</fullName>
    </submittedName>
</protein>
<comment type="caution">
    <text evidence="6">The sequence shown here is derived from an EMBL/GenBank/DDBJ whole genome shotgun (WGS) entry which is preliminary data.</text>
</comment>
<feature type="transmembrane region" description="Helical" evidence="5">
    <location>
        <begin position="92"/>
        <end position="114"/>
    </location>
</feature>
<dbReference type="PANTHER" id="PTHR21676">
    <property type="entry name" value="PROTEIN STUM"/>
    <property type="match status" value="1"/>
</dbReference>
<dbReference type="EMBL" id="JARBDR010000657">
    <property type="protein sequence ID" value="KAJ8308381.1"/>
    <property type="molecule type" value="Genomic_DNA"/>
</dbReference>
<sequence length="147" mass="16217">MAADGSNNEDVKAVLTSKQKVKSVQIRDDRPQIVEVTEKHGALYNAIPCMPIGVAAILCILNILVPGFGTLISSFTVFCGSTTRIQKRAHAFGLNVLAALLQMITFIVIVGWIWSILWGMNFVQISIICFTKKELFYETEKIGNISI</sequence>
<evidence type="ECO:0000256" key="5">
    <source>
        <dbReference type="SAM" id="Phobius"/>
    </source>
</evidence>
<evidence type="ECO:0000256" key="2">
    <source>
        <dbReference type="ARBA" id="ARBA00022692"/>
    </source>
</evidence>
<reference evidence="6 7" key="1">
    <citation type="submission" date="2022-12" db="EMBL/GenBank/DDBJ databases">
        <title>Chromosome-level genome of Tegillarca granosa.</title>
        <authorList>
            <person name="Kim J."/>
        </authorList>
    </citation>
    <scope>NUCLEOTIDE SEQUENCE [LARGE SCALE GENOMIC DNA]</scope>
    <source>
        <strain evidence="6">Teg-2019</strain>
        <tissue evidence="6">Adductor muscle</tissue>
    </source>
</reference>
<keyword evidence="4 5" id="KW-0472">Membrane</keyword>
<organism evidence="6 7">
    <name type="scientific">Tegillarca granosa</name>
    <name type="common">Malaysian cockle</name>
    <name type="synonym">Anadara granosa</name>
    <dbReference type="NCBI Taxonomy" id="220873"/>
    <lineage>
        <taxon>Eukaryota</taxon>
        <taxon>Metazoa</taxon>
        <taxon>Spiralia</taxon>
        <taxon>Lophotrochozoa</taxon>
        <taxon>Mollusca</taxon>
        <taxon>Bivalvia</taxon>
        <taxon>Autobranchia</taxon>
        <taxon>Pteriomorphia</taxon>
        <taxon>Arcoida</taxon>
        <taxon>Arcoidea</taxon>
        <taxon>Arcidae</taxon>
        <taxon>Tegillarca</taxon>
    </lineage>
</organism>
<keyword evidence="3 5" id="KW-1133">Transmembrane helix</keyword>
<dbReference type="Proteomes" id="UP001217089">
    <property type="component" value="Unassembled WGS sequence"/>
</dbReference>
<keyword evidence="2 5" id="KW-0812">Transmembrane</keyword>
<gene>
    <name evidence="6" type="ORF">KUTeg_013255</name>
</gene>